<evidence type="ECO:0000256" key="1">
    <source>
        <dbReference type="ARBA" id="ARBA00004370"/>
    </source>
</evidence>
<keyword evidence="2" id="KW-0732">Signal</keyword>
<evidence type="ECO:0000256" key="4">
    <source>
        <dbReference type="RuleBase" id="RU004003"/>
    </source>
</evidence>
<comment type="subcellular location">
    <subcellularLocation>
        <location evidence="5">Cell outer membrane</location>
    </subcellularLocation>
    <subcellularLocation>
        <location evidence="1">Membrane</location>
    </subcellularLocation>
</comment>
<dbReference type="EMBL" id="JACJQB010000055">
    <property type="protein sequence ID" value="MBD2189837.1"/>
    <property type="molecule type" value="Genomic_DNA"/>
</dbReference>
<evidence type="ECO:0000256" key="2">
    <source>
        <dbReference type="ARBA" id="ARBA00022729"/>
    </source>
</evidence>
<keyword evidence="3" id="KW-0472">Membrane</keyword>
<dbReference type="Proteomes" id="UP000642094">
    <property type="component" value="Unassembled WGS sequence"/>
</dbReference>
<dbReference type="Gene3D" id="3.30.1370.120">
    <property type="match status" value="1"/>
</dbReference>
<dbReference type="InterPro" id="IPR001775">
    <property type="entry name" value="GspD/PilQ"/>
</dbReference>
<evidence type="ECO:0000313" key="9">
    <source>
        <dbReference type="Proteomes" id="UP000642094"/>
    </source>
</evidence>
<sequence length="413" mass="43693">MFNNVLRISGLEANRIGNTVFVATKLPVTLKNLITKSYRLNQISVGEASSYLIGLGASRVVNRQRAIPGVQTAQIGTASQTIVNVTTESTPTLETIAITPESGATPLLKGLQVIAEERSNSVTLVGSPRQIEYAEAQLARLDLRKRQVNINVRVIEVSLSNGQTVSGGLSLTGGNPSILNTGNQAIGIRLESGQPLALPTNLIATLSAAITNGTGKVLTDPNLTVQEGETATVALTQEVPGGFTTKTSSTATSTTTASSSTTTVEPITKKAGLTLNVQIDRIDDNGFVNLSISPTVSAISGQITNPDDSVTVFLAERTLNSGKIRLRDGQTFILSGVIQDSDRESTTKVPILGDLPIIGALFRRSETTNIRSEVVVIVTPRIIDDSQDATWGYTYQAGPETSKVLDSNQIKPQ</sequence>
<reference evidence="8 9" key="1">
    <citation type="journal article" date="2020" name="ISME J.">
        <title>Comparative genomics reveals insights into cyanobacterial evolution and habitat adaptation.</title>
        <authorList>
            <person name="Chen M.Y."/>
            <person name="Teng W.K."/>
            <person name="Zhao L."/>
            <person name="Hu C.X."/>
            <person name="Zhou Y.K."/>
            <person name="Han B.P."/>
            <person name="Song L.R."/>
            <person name="Shu W.S."/>
        </authorList>
    </citation>
    <scope>NUCLEOTIDE SEQUENCE [LARGE SCALE GENOMIC DNA]</scope>
    <source>
        <strain evidence="8 9">FACHB-723</strain>
    </source>
</reference>
<comment type="similarity">
    <text evidence="4">Belongs to the bacterial secretin family.</text>
</comment>
<dbReference type="PANTHER" id="PTHR30332:SF17">
    <property type="entry name" value="TYPE IV PILIATION SYSTEM PROTEIN DR_0774-RELATED"/>
    <property type="match status" value="1"/>
</dbReference>
<dbReference type="InterPro" id="IPR004846">
    <property type="entry name" value="T2SS/T3SS_dom"/>
</dbReference>
<comment type="caution">
    <text evidence="8">The sequence shown here is derived from an EMBL/GenBank/DDBJ whole genome shotgun (WGS) entry which is preliminary data.</text>
</comment>
<evidence type="ECO:0000259" key="6">
    <source>
        <dbReference type="Pfam" id="PF00263"/>
    </source>
</evidence>
<evidence type="ECO:0000256" key="5">
    <source>
        <dbReference type="RuleBase" id="RU004004"/>
    </source>
</evidence>
<evidence type="ECO:0000259" key="7">
    <source>
        <dbReference type="Pfam" id="PF03958"/>
    </source>
</evidence>
<gene>
    <name evidence="8" type="ORF">H6F41_17030</name>
</gene>
<evidence type="ECO:0000313" key="8">
    <source>
        <dbReference type="EMBL" id="MBD2189837.1"/>
    </source>
</evidence>
<name>A0ABR8A396_9CYAN</name>
<dbReference type="InterPro" id="IPR050810">
    <property type="entry name" value="Bact_Secretion_Sys_Channel"/>
</dbReference>
<dbReference type="InterPro" id="IPR038591">
    <property type="entry name" value="NolW-like_sf"/>
</dbReference>
<dbReference type="Pfam" id="PF03958">
    <property type="entry name" value="Secretin_N"/>
    <property type="match status" value="1"/>
</dbReference>
<accession>A0ABR8A396</accession>
<protein>
    <recommendedName>
        <fullName evidence="10">Type II and III secretion system protein</fullName>
    </recommendedName>
</protein>
<evidence type="ECO:0000256" key="3">
    <source>
        <dbReference type="ARBA" id="ARBA00023136"/>
    </source>
</evidence>
<organism evidence="8 9">
    <name type="scientific">Pseudanabaena mucicola FACHB-723</name>
    <dbReference type="NCBI Taxonomy" id="2692860"/>
    <lineage>
        <taxon>Bacteria</taxon>
        <taxon>Bacillati</taxon>
        <taxon>Cyanobacteriota</taxon>
        <taxon>Cyanophyceae</taxon>
        <taxon>Pseudanabaenales</taxon>
        <taxon>Pseudanabaenaceae</taxon>
        <taxon>Pseudanabaena</taxon>
    </lineage>
</organism>
<dbReference type="PRINTS" id="PR00811">
    <property type="entry name" value="BCTERIALGSPD"/>
</dbReference>
<keyword evidence="5" id="KW-0813">Transport</keyword>
<dbReference type="Pfam" id="PF00263">
    <property type="entry name" value="Secretin"/>
    <property type="match status" value="1"/>
</dbReference>
<evidence type="ECO:0008006" key="10">
    <source>
        <dbReference type="Google" id="ProtNLM"/>
    </source>
</evidence>
<dbReference type="InterPro" id="IPR005644">
    <property type="entry name" value="NolW-like"/>
</dbReference>
<keyword evidence="9" id="KW-1185">Reference proteome</keyword>
<feature type="domain" description="NolW-like" evidence="7">
    <location>
        <begin position="35"/>
        <end position="147"/>
    </location>
</feature>
<dbReference type="PANTHER" id="PTHR30332">
    <property type="entry name" value="PROBABLE GENERAL SECRETION PATHWAY PROTEIN D"/>
    <property type="match status" value="1"/>
</dbReference>
<dbReference type="RefSeq" id="WP_190404653.1">
    <property type="nucleotide sequence ID" value="NZ_JACJQB010000055.1"/>
</dbReference>
<proteinExistence type="inferred from homology"/>
<feature type="domain" description="Type II/III secretion system secretin-like" evidence="6">
    <location>
        <begin position="209"/>
        <end position="384"/>
    </location>
</feature>